<dbReference type="EMBL" id="CP017603">
    <property type="protein sequence ID" value="AOY77024.1"/>
    <property type="molecule type" value="Genomic_DNA"/>
</dbReference>
<reference evidence="12 14" key="1">
    <citation type="submission" date="2016-10" db="EMBL/GenBank/DDBJ databases">
        <title>Complete Genome Sequence of Acetogen Clostridium formicoaceticum ATCC 27076.</title>
        <authorList>
            <person name="Bao T."/>
            <person name="Cheng C."/>
            <person name="Zhao J."/>
            <person name="Yang S.-T."/>
            <person name="Wang J."/>
            <person name="Wang M."/>
        </authorList>
    </citation>
    <scope>NUCLEOTIDE SEQUENCE [LARGE SCALE GENOMIC DNA]</scope>
    <source>
        <strain evidence="12 14">ATCC 27076</strain>
    </source>
</reference>
<dbReference type="Pfam" id="PF08447">
    <property type="entry name" value="PAS_3"/>
    <property type="match status" value="1"/>
</dbReference>
<dbReference type="FunFam" id="3.30.565.10:FF:000037">
    <property type="entry name" value="Hybrid sensor histidine kinase/response regulator"/>
    <property type="match status" value="1"/>
</dbReference>
<dbReference type="PANTHER" id="PTHR43547:SF2">
    <property type="entry name" value="HYBRID SIGNAL TRANSDUCTION HISTIDINE KINASE C"/>
    <property type="match status" value="1"/>
</dbReference>
<dbReference type="EMBL" id="CP020559">
    <property type="protein sequence ID" value="ARE87521.1"/>
    <property type="molecule type" value="Genomic_DNA"/>
</dbReference>
<sequence>MTMLKNTDKSQQLTFGDHACLLYSNMDDYRHIAVHYIIEGLIHDEKVLCIIDEYPKALLLEDLEKKNIDTHKSLASGQLIINNVKNVYQNPAGFNPYKTLEYWNEQLQMIKREKFHGFRVLAEMIFAADGTEKTLHALMEYEMLSNTHSMHFYDNHLYLCVFDKRKFPIFILEDMIKKHTAIINGIELIKPNPYYVNIKEQLREHAERISLRKHFTLETGTDHESTDAKPFKKNKDMEILRYVLSATGDGIWEWNIETNEVYFSKAFFNILGYGEDETIKDCSELVKLIHPKDVSEFIGIIYKCCRNEVHRFSHEVRFKKKIGEYAWLRVKGVSIQKDIGSGKLLSMVGVINDVTEKKKIKRELDEKIYLEKLRTDFFANLSHELRTPINIILGSLQLQELHINADKYSECIDKYKKTQKRMKQNCYRLLRIVNNLIDITRIDAGFYTPNFKNFDIVKLIKDIVLSVEDYIKNTGLSIKFHTNINRLIIACDPEKIERIILNLLSNAVKFTESGGKINVKISVDNNEVIIAIKDSGIGIPQEKLDDIFNRFSQVDKSLSRNHEGSGIGLALVKSLVEMHGGRISAKSQLNNGSQFTISLPIRLVSQQRSLQEAKTIGETNVERIHIEFSDIYF</sequence>
<dbReference type="Gene3D" id="3.30.565.10">
    <property type="entry name" value="Histidine kinase-like ATPase, C-terminal domain"/>
    <property type="match status" value="1"/>
</dbReference>
<dbReference type="RefSeq" id="WP_070969667.1">
    <property type="nucleotide sequence ID" value="NZ_CP017603.1"/>
</dbReference>
<keyword evidence="8" id="KW-0902">Two-component regulatory system</keyword>
<keyword evidence="4 13" id="KW-0808">Transferase</keyword>
<dbReference type="InterPro" id="IPR013655">
    <property type="entry name" value="PAS_fold_3"/>
</dbReference>
<dbReference type="SMART" id="SM00086">
    <property type="entry name" value="PAC"/>
    <property type="match status" value="1"/>
</dbReference>
<evidence type="ECO:0000256" key="4">
    <source>
        <dbReference type="ARBA" id="ARBA00022679"/>
    </source>
</evidence>
<proteinExistence type="predicted"/>
<protein>
    <recommendedName>
        <fullName evidence="2">histidine kinase</fullName>
        <ecNumber evidence="2">2.7.13.3</ecNumber>
    </recommendedName>
</protein>
<dbReference type="InterPro" id="IPR000700">
    <property type="entry name" value="PAS-assoc_C"/>
</dbReference>
<dbReference type="PANTHER" id="PTHR43547">
    <property type="entry name" value="TWO-COMPONENT HISTIDINE KINASE"/>
    <property type="match status" value="1"/>
</dbReference>
<gene>
    <name evidence="13" type="primary">phoR_3</name>
    <name evidence="12" type="ORF">BJL90_14890</name>
    <name evidence="13" type="ORF">CLFO_19210</name>
</gene>
<keyword evidence="6" id="KW-0418">Kinase</keyword>
<name>A0AAC9RK47_9CLOT</name>
<dbReference type="CDD" id="cd16922">
    <property type="entry name" value="HATPase_EvgS-ArcB-TorS-like"/>
    <property type="match status" value="1"/>
</dbReference>
<dbReference type="SUPFAM" id="SSF47384">
    <property type="entry name" value="Homodimeric domain of signal transducing histidine kinase"/>
    <property type="match status" value="1"/>
</dbReference>
<evidence type="ECO:0000259" key="9">
    <source>
        <dbReference type="PROSITE" id="PS50109"/>
    </source>
</evidence>
<reference evidence="13 15" key="2">
    <citation type="submission" date="2017-03" db="EMBL/GenBank/DDBJ databases">
        <title>Complete sequence of Clostridium formicaceticum DSM 92.</title>
        <authorList>
            <person name="Poehlein A."/>
            <person name="Karl M."/>
            <person name="Bengelsdorf F.R."/>
            <person name="Duerre P."/>
            <person name="Daniel R."/>
        </authorList>
    </citation>
    <scope>NUCLEOTIDE SEQUENCE [LARGE SCALE GENOMIC DNA]</scope>
    <source>
        <strain evidence="13 15">DSM 92</strain>
    </source>
</reference>
<dbReference type="Gene3D" id="1.10.287.130">
    <property type="match status" value="1"/>
</dbReference>
<evidence type="ECO:0000313" key="15">
    <source>
        <dbReference type="Proteomes" id="UP000192478"/>
    </source>
</evidence>
<dbReference type="InterPro" id="IPR003661">
    <property type="entry name" value="HisK_dim/P_dom"/>
</dbReference>
<dbReference type="PROSITE" id="PS50109">
    <property type="entry name" value="HIS_KIN"/>
    <property type="match status" value="1"/>
</dbReference>
<evidence type="ECO:0000313" key="12">
    <source>
        <dbReference type="EMBL" id="AOY77024.1"/>
    </source>
</evidence>
<dbReference type="EC" id="2.7.13.3" evidence="2"/>
<dbReference type="InterPro" id="IPR025847">
    <property type="entry name" value="MEDS_domain"/>
</dbReference>
<dbReference type="Pfam" id="PF00512">
    <property type="entry name" value="HisKA"/>
    <property type="match status" value="1"/>
</dbReference>
<dbReference type="Gene3D" id="3.30.450.20">
    <property type="entry name" value="PAS domain"/>
    <property type="match status" value="1"/>
</dbReference>
<keyword evidence="7" id="KW-0067">ATP-binding</keyword>
<organism evidence="13 15">
    <name type="scientific">Clostridium formicaceticum</name>
    <dbReference type="NCBI Taxonomy" id="1497"/>
    <lineage>
        <taxon>Bacteria</taxon>
        <taxon>Bacillati</taxon>
        <taxon>Bacillota</taxon>
        <taxon>Clostridia</taxon>
        <taxon>Eubacteriales</taxon>
        <taxon>Clostridiaceae</taxon>
        <taxon>Clostridium</taxon>
    </lineage>
</organism>
<feature type="domain" description="PAS" evidence="10">
    <location>
        <begin position="236"/>
        <end position="308"/>
    </location>
</feature>
<feature type="domain" description="Histidine kinase" evidence="9">
    <location>
        <begin position="380"/>
        <end position="603"/>
    </location>
</feature>
<dbReference type="SMART" id="SM00091">
    <property type="entry name" value="PAS"/>
    <property type="match status" value="1"/>
</dbReference>
<evidence type="ECO:0000256" key="7">
    <source>
        <dbReference type="ARBA" id="ARBA00022840"/>
    </source>
</evidence>
<dbReference type="Pfam" id="PF14417">
    <property type="entry name" value="MEDS"/>
    <property type="match status" value="1"/>
</dbReference>
<dbReference type="InterPro" id="IPR000014">
    <property type="entry name" value="PAS"/>
</dbReference>
<dbReference type="SMART" id="SM00388">
    <property type="entry name" value="HisKA"/>
    <property type="match status" value="1"/>
</dbReference>
<keyword evidence="14" id="KW-1185">Reference proteome</keyword>
<dbReference type="NCBIfam" id="TIGR00229">
    <property type="entry name" value="sensory_box"/>
    <property type="match status" value="1"/>
</dbReference>
<dbReference type="AlphaFoldDB" id="A0AAC9RK47"/>
<dbReference type="PRINTS" id="PR00344">
    <property type="entry name" value="BCTRLSENSOR"/>
</dbReference>
<keyword evidence="5" id="KW-0547">Nucleotide-binding</keyword>
<evidence type="ECO:0000256" key="5">
    <source>
        <dbReference type="ARBA" id="ARBA00022741"/>
    </source>
</evidence>
<dbReference type="SMART" id="SM00387">
    <property type="entry name" value="HATPase_c"/>
    <property type="match status" value="1"/>
</dbReference>
<evidence type="ECO:0000256" key="1">
    <source>
        <dbReference type="ARBA" id="ARBA00000085"/>
    </source>
</evidence>
<dbReference type="CDD" id="cd00082">
    <property type="entry name" value="HisKA"/>
    <property type="match status" value="1"/>
</dbReference>
<evidence type="ECO:0000259" key="11">
    <source>
        <dbReference type="PROSITE" id="PS50113"/>
    </source>
</evidence>
<comment type="catalytic activity">
    <reaction evidence="1">
        <text>ATP + protein L-histidine = ADP + protein N-phospho-L-histidine.</text>
        <dbReference type="EC" id="2.7.13.3"/>
    </reaction>
</comment>
<dbReference type="PROSITE" id="PS50112">
    <property type="entry name" value="PAS"/>
    <property type="match status" value="1"/>
</dbReference>
<dbReference type="PROSITE" id="PS50113">
    <property type="entry name" value="PAC"/>
    <property type="match status" value="1"/>
</dbReference>
<dbReference type="SUPFAM" id="SSF55874">
    <property type="entry name" value="ATPase domain of HSP90 chaperone/DNA topoisomerase II/histidine kinase"/>
    <property type="match status" value="1"/>
</dbReference>
<dbReference type="CDD" id="cd00130">
    <property type="entry name" value="PAS"/>
    <property type="match status" value="1"/>
</dbReference>
<evidence type="ECO:0000259" key="10">
    <source>
        <dbReference type="PROSITE" id="PS50112"/>
    </source>
</evidence>
<dbReference type="InterPro" id="IPR036097">
    <property type="entry name" value="HisK_dim/P_sf"/>
</dbReference>
<dbReference type="InterPro" id="IPR005467">
    <property type="entry name" value="His_kinase_dom"/>
</dbReference>
<dbReference type="InterPro" id="IPR036890">
    <property type="entry name" value="HATPase_C_sf"/>
</dbReference>
<dbReference type="Pfam" id="PF02518">
    <property type="entry name" value="HATPase_c"/>
    <property type="match status" value="1"/>
</dbReference>
<dbReference type="KEGG" id="cfm:BJL90_14890"/>
<keyword evidence="3" id="KW-0597">Phosphoprotein</keyword>
<evidence type="ECO:0000256" key="8">
    <source>
        <dbReference type="ARBA" id="ARBA00023012"/>
    </source>
</evidence>
<dbReference type="InterPro" id="IPR004358">
    <property type="entry name" value="Sig_transdc_His_kin-like_C"/>
</dbReference>
<dbReference type="InterPro" id="IPR003594">
    <property type="entry name" value="HATPase_dom"/>
</dbReference>
<evidence type="ECO:0000313" key="13">
    <source>
        <dbReference type="EMBL" id="ARE87521.1"/>
    </source>
</evidence>
<dbReference type="SUPFAM" id="SSF55785">
    <property type="entry name" value="PYP-like sensor domain (PAS domain)"/>
    <property type="match status" value="1"/>
</dbReference>
<evidence type="ECO:0000256" key="3">
    <source>
        <dbReference type="ARBA" id="ARBA00022553"/>
    </source>
</evidence>
<dbReference type="GO" id="GO:0000155">
    <property type="term" value="F:phosphorelay sensor kinase activity"/>
    <property type="evidence" value="ECO:0007669"/>
    <property type="project" value="InterPro"/>
</dbReference>
<evidence type="ECO:0000256" key="2">
    <source>
        <dbReference type="ARBA" id="ARBA00012438"/>
    </source>
</evidence>
<dbReference type="Proteomes" id="UP000177894">
    <property type="component" value="Chromosome"/>
</dbReference>
<dbReference type="GO" id="GO:0005524">
    <property type="term" value="F:ATP binding"/>
    <property type="evidence" value="ECO:0007669"/>
    <property type="project" value="UniProtKB-KW"/>
</dbReference>
<feature type="domain" description="PAC" evidence="11">
    <location>
        <begin position="312"/>
        <end position="366"/>
    </location>
</feature>
<dbReference type="Proteomes" id="UP000192478">
    <property type="component" value="Chromosome"/>
</dbReference>
<dbReference type="InterPro" id="IPR035965">
    <property type="entry name" value="PAS-like_dom_sf"/>
</dbReference>
<evidence type="ECO:0000256" key="6">
    <source>
        <dbReference type="ARBA" id="ARBA00022777"/>
    </source>
</evidence>
<accession>A0AAC9RK47</accession>
<dbReference type="InterPro" id="IPR001610">
    <property type="entry name" value="PAC"/>
</dbReference>
<evidence type="ECO:0000313" key="14">
    <source>
        <dbReference type="Proteomes" id="UP000177894"/>
    </source>
</evidence>